<dbReference type="PROSITE" id="PS51257">
    <property type="entry name" value="PROKAR_LIPOPROTEIN"/>
    <property type="match status" value="1"/>
</dbReference>
<sequence>MPDVRIAAATRNAVRAAFVVAAISIASAACGHPAPPEPSTTLSTVTAGATSTNLPVTASPTTVAGMYGDPVAAARYWQQQSLEDNCGLVSVADVVGEITGHAPTEHEVIALAESTPSQTNPGPIYAPANDPSHANGTGGIEMADEVVLLAHYGITSVMTDTTHPDQTGLPALQRYLTDNRKIIAWVNSAVIWNSNDQRGTADHFLVVTGIDTNNEIVHLNDPGADHADEQVAVTTFTTAWHTGGDSIVVTAAAG</sequence>
<protein>
    <recommendedName>
        <fullName evidence="2">Peptidase C39-like domain-containing protein</fullName>
    </recommendedName>
</protein>
<dbReference type="AlphaFoldDB" id="A0A1X1V1T2"/>
<feature type="domain" description="Peptidase C39-like" evidence="2">
    <location>
        <begin position="78"/>
        <end position="222"/>
    </location>
</feature>
<name>A0A1X1V1T2_MYCGS</name>
<evidence type="ECO:0000259" key="2">
    <source>
        <dbReference type="Pfam" id="PF13529"/>
    </source>
</evidence>
<evidence type="ECO:0000313" key="3">
    <source>
        <dbReference type="EMBL" id="ORV62969.1"/>
    </source>
</evidence>
<feature type="chain" id="PRO_5010853567" description="Peptidase C39-like domain-containing protein" evidence="1">
    <location>
        <begin position="29"/>
        <end position="254"/>
    </location>
</feature>
<gene>
    <name evidence="3" type="ORF">AWC07_16620</name>
</gene>
<comment type="caution">
    <text evidence="3">The sequence shown here is derived from an EMBL/GenBank/DDBJ whole genome shotgun (WGS) entry which is preliminary data.</text>
</comment>
<organism evidence="3 4">
    <name type="scientific">Mycobacterium gastri</name>
    <dbReference type="NCBI Taxonomy" id="1777"/>
    <lineage>
        <taxon>Bacteria</taxon>
        <taxon>Bacillati</taxon>
        <taxon>Actinomycetota</taxon>
        <taxon>Actinomycetes</taxon>
        <taxon>Mycobacteriales</taxon>
        <taxon>Mycobacteriaceae</taxon>
        <taxon>Mycobacterium</taxon>
    </lineage>
</organism>
<evidence type="ECO:0000256" key="1">
    <source>
        <dbReference type="SAM" id="SignalP"/>
    </source>
</evidence>
<dbReference type="InterPro" id="IPR039564">
    <property type="entry name" value="Peptidase_C39-like"/>
</dbReference>
<dbReference type="RefSeq" id="WP_036416256.1">
    <property type="nucleotide sequence ID" value="NZ_LQOX01000132.1"/>
</dbReference>
<evidence type="ECO:0000313" key="4">
    <source>
        <dbReference type="Proteomes" id="UP000193738"/>
    </source>
</evidence>
<proteinExistence type="predicted"/>
<dbReference type="Gene3D" id="3.90.70.10">
    <property type="entry name" value="Cysteine proteinases"/>
    <property type="match status" value="1"/>
</dbReference>
<dbReference type="Pfam" id="PF13529">
    <property type="entry name" value="Peptidase_C39_2"/>
    <property type="match status" value="1"/>
</dbReference>
<accession>A0A1X1V1T2</accession>
<keyword evidence="1" id="KW-0732">Signal</keyword>
<reference evidence="3 4" key="1">
    <citation type="submission" date="2016-01" db="EMBL/GenBank/DDBJ databases">
        <title>The new phylogeny of the genus Mycobacterium.</title>
        <authorList>
            <person name="Tarcisio F."/>
            <person name="Conor M."/>
            <person name="Antonella G."/>
            <person name="Elisabetta G."/>
            <person name="Giulia F.S."/>
            <person name="Sara T."/>
            <person name="Anna F."/>
            <person name="Clotilde B."/>
            <person name="Roberto B."/>
            <person name="Veronica D.S."/>
            <person name="Fabio R."/>
            <person name="Monica P."/>
            <person name="Olivier J."/>
            <person name="Enrico T."/>
            <person name="Nicola S."/>
        </authorList>
    </citation>
    <scope>NUCLEOTIDE SEQUENCE [LARGE SCALE GENOMIC DNA]</scope>
    <source>
        <strain evidence="3 4">DSM 43505</strain>
    </source>
</reference>
<keyword evidence="4" id="KW-1185">Reference proteome</keyword>
<dbReference type="EMBL" id="LQOX01000132">
    <property type="protein sequence ID" value="ORV62969.1"/>
    <property type="molecule type" value="Genomic_DNA"/>
</dbReference>
<feature type="signal peptide" evidence="1">
    <location>
        <begin position="1"/>
        <end position="28"/>
    </location>
</feature>
<dbReference type="Proteomes" id="UP000193738">
    <property type="component" value="Unassembled WGS sequence"/>
</dbReference>